<dbReference type="PRINTS" id="PR00077">
    <property type="entry name" value="GPDHDRGNASE"/>
</dbReference>
<evidence type="ECO:0000259" key="8">
    <source>
        <dbReference type="Pfam" id="PF07479"/>
    </source>
</evidence>
<dbReference type="GO" id="GO:0042803">
    <property type="term" value="F:protein homodimerization activity"/>
    <property type="evidence" value="ECO:0007669"/>
    <property type="project" value="InterPro"/>
</dbReference>
<evidence type="ECO:0000256" key="6">
    <source>
        <dbReference type="RuleBase" id="RU361243"/>
    </source>
</evidence>
<dbReference type="PANTHER" id="PTHR11728">
    <property type="entry name" value="GLYCEROL-3-PHOSPHATE DEHYDROGENASE"/>
    <property type="match status" value="1"/>
</dbReference>
<dbReference type="InterPro" id="IPR006168">
    <property type="entry name" value="G3P_DH_NAD-dep"/>
</dbReference>
<dbReference type="GO" id="GO:0005975">
    <property type="term" value="P:carbohydrate metabolic process"/>
    <property type="evidence" value="ECO:0007669"/>
    <property type="project" value="InterPro"/>
</dbReference>
<evidence type="ECO:0000256" key="3">
    <source>
        <dbReference type="ARBA" id="ARBA00023027"/>
    </source>
</evidence>
<dbReference type="InterPro" id="IPR023214">
    <property type="entry name" value="HAD_sf"/>
</dbReference>
<dbReference type="Gene3D" id="1.10.150.210">
    <property type="entry name" value="Phosphoserine phosphatase, domain 2"/>
    <property type="match status" value="1"/>
</dbReference>
<evidence type="ECO:0000256" key="2">
    <source>
        <dbReference type="ARBA" id="ARBA00023002"/>
    </source>
</evidence>
<accession>A0A7D7L907</accession>
<dbReference type="PANTHER" id="PTHR11728:SF8">
    <property type="entry name" value="GLYCEROL-3-PHOSPHATE DEHYDROGENASE [NAD(+)]-RELATED"/>
    <property type="match status" value="1"/>
</dbReference>
<dbReference type="SUPFAM" id="SSF51735">
    <property type="entry name" value="NAD(P)-binding Rossmann-fold domains"/>
    <property type="match status" value="1"/>
</dbReference>
<name>A0A7D7L907_9CHLO</name>
<dbReference type="Gene3D" id="3.40.50.1000">
    <property type="entry name" value="HAD superfamily/HAD-like"/>
    <property type="match status" value="1"/>
</dbReference>
<dbReference type="AlphaFoldDB" id="A0A7D7L907"/>
<protein>
    <recommendedName>
        <fullName evidence="6">Glycerol-3-phosphate dehydrogenase [NAD(+)]</fullName>
        <ecNumber evidence="6">1.1.1.8</ecNumber>
    </recommendedName>
</protein>
<evidence type="ECO:0000313" key="9">
    <source>
        <dbReference type="EMBL" id="QMS78861.1"/>
    </source>
</evidence>
<dbReference type="Pfam" id="PF12710">
    <property type="entry name" value="HAD"/>
    <property type="match status" value="1"/>
</dbReference>
<dbReference type="InterPro" id="IPR036412">
    <property type="entry name" value="HAD-like_sf"/>
</dbReference>
<feature type="domain" description="Glycerol-3-phosphate dehydrogenase NAD-dependent N-terminal" evidence="7">
    <location>
        <begin position="314"/>
        <end position="488"/>
    </location>
</feature>
<evidence type="ECO:0000256" key="1">
    <source>
        <dbReference type="ARBA" id="ARBA00011009"/>
    </source>
</evidence>
<dbReference type="GO" id="GO:0046168">
    <property type="term" value="P:glycerol-3-phosphate catabolic process"/>
    <property type="evidence" value="ECO:0007669"/>
    <property type="project" value="UniProtKB-UniRule"/>
</dbReference>
<evidence type="ECO:0000259" key="7">
    <source>
        <dbReference type="Pfam" id="PF01210"/>
    </source>
</evidence>
<dbReference type="NCBIfam" id="TIGR01488">
    <property type="entry name" value="HAD-SF-IB"/>
    <property type="match status" value="1"/>
</dbReference>
<dbReference type="NCBIfam" id="TIGR03376">
    <property type="entry name" value="glycerol3P_DH"/>
    <property type="match status" value="1"/>
</dbReference>
<dbReference type="EC" id="1.1.1.8" evidence="6"/>
<dbReference type="FunFam" id="1.10.1040.10:FF:000004">
    <property type="entry name" value="Glycerol-3-phosphate dehydrogenase [NAD(+)]"/>
    <property type="match status" value="1"/>
</dbReference>
<dbReference type="InterPro" id="IPR017751">
    <property type="entry name" value="G3P_DH_NAD-dep_euk"/>
</dbReference>
<reference evidence="9" key="1">
    <citation type="submission" date="2020-04" db="EMBL/GenBank/DDBJ databases">
        <authorList>
            <person name="Raymond J."/>
            <person name="Morgan-Kiss R."/>
            <person name="Smith D."/>
            <person name="Cvetkovska M."/>
            <person name="Zhang X."/>
            <person name="Humer N."/>
        </authorList>
    </citation>
    <scope>NUCLEOTIDE SEQUENCE</scope>
</reference>
<dbReference type="InterPro" id="IPR006109">
    <property type="entry name" value="G3P_DH_NAD-dep_C"/>
</dbReference>
<dbReference type="InterPro" id="IPR008927">
    <property type="entry name" value="6-PGluconate_DH-like_C_sf"/>
</dbReference>
<dbReference type="PROSITE" id="PS00957">
    <property type="entry name" value="NAD_G3PDH"/>
    <property type="match status" value="1"/>
</dbReference>
<evidence type="ECO:0000256" key="4">
    <source>
        <dbReference type="ARBA" id="ARBA00048683"/>
    </source>
</evidence>
<keyword evidence="2 5" id="KW-0560">Oxidoreductase</keyword>
<dbReference type="SUPFAM" id="SSF56784">
    <property type="entry name" value="HAD-like"/>
    <property type="match status" value="1"/>
</dbReference>
<proteinExistence type="inferred from homology"/>
<dbReference type="GO" id="GO:0051287">
    <property type="term" value="F:NAD binding"/>
    <property type="evidence" value="ECO:0007669"/>
    <property type="project" value="UniProtKB-UniRule"/>
</dbReference>
<dbReference type="EMBL" id="MT362552">
    <property type="protein sequence ID" value="QMS78861.1"/>
    <property type="molecule type" value="Genomic_DNA"/>
</dbReference>
<dbReference type="InterPro" id="IPR036291">
    <property type="entry name" value="NAD(P)-bd_dom_sf"/>
</dbReference>
<dbReference type="Pfam" id="PF01210">
    <property type="entry name" value="NAD_Gly3P_dh_N"/>
    <property type="match status" value="1"/>
</dbReference>
<comment type="catalytic activity">
    <reaction evidence="4 6">
        <text>sn-glycerol 3-phosphate + NAD(+) = dihydroxyacetone phosphate + NADH + H(+)</text>
        <dbReference type="Rhea" id="RHEA:11092"/>
        <dbReference type="ChEBI" id="CHEBI:15378"/>
        <dbReference type="ChEBI" id="CHEBI:57540"/>
        <dbReference type="ChEBI" id="CHEBI:57597"/>
        <dbReference type="ChEBI" id="CHEBI:57642"/>
        <dbReference type="ChEBI" id="CHEBI:57945"/>
        <dbReference type="EC" id="1.1.1.8"/>
    </reaction>
</comment>
<dbReference type="InterPro" id="IPR011128">
    <property type="entry name" value="G3P_DH_NAD-dep_N"/>
</dbReference>
<dbReference type="GO" id="GO:0005829">
    <property type="term" value="C:cytosol"/>
    <property type="evidence" value="ECO:0007669"/>
    <property type="project" value="TreeGrafter"/>
</dbReference>
<keyword evidence="3 5" id="KW-0520">NAD</keyword>
<sequence length="689" mass="75763">MMLSSRAVSSRAMIGRGRSIVPASRGTSALAVASPSRPIDRCRAPRGCVAQALGMAREKWEAVAAPVHKQEKDGVRLTPSMEHLEIWRTADAVCFDVDCTCVKNDGLDVLAEFMGVAKEVEELTNKAMDETMDLDEALAERLKIINCTPADVKRFLKQHPPESRINPGIKKLISSLMARGIHVYLISGGFREIMLPVAKYLGVPYGNVFANRMNWQWDDETGEPTKLVGFDLSEPTARNQGKPEAIAQLRKNFPYNSIVMIGDGITDLEAVQFSGGADLFIGYGYNVARPTVMAQADWFVYDFDVLTSALKRSKIAMVGSGAWACAAMHMISQSVLQENSNENLYGVFDQEIKMWVFEEDYKGQKLTDVINEKNENPKYLPGVALGSNVTAVPDLVSAVFDADILVICAPHQFVHGICKKMMGKIKENAIAISLTKGMRVRPDGPQLISQMISKNLNIDCSVLMGANVATNIGDEELSEATIGYYKLENAKIFKKMFERDYFHVTLIPDAPGAEMCGTLKNIVALAAGMIDGLGLGSNSKAAIMRQGLSEMRKLAKALYPAIRDETFMESCGVADLIATCIGGRNRLCAEKWVQELLAGSPRSFEELEVELLDGQKLQGTLTTMEVYAIIAERGWELEYPLFTTTYRVIKGQLHPEMIGNYLQGARQNVGVVEEEGPVAKVNPFPTMDV</sequence>
<dbReference type="Gene3D" id="3.40.50.720">
    <property type="entry name" value="NAD(P)-binding Rossmann-like Domain"/>
    <property type="match status" value="1"/>
</dbReference>
<dbReference type="GO" id="GO:0141152">
    <property type="term" value="F:glycerol-3-phosphate dehydrogenase (NAD+) activity"/>
    <property type="evidence" value="ECO:0007669"/>
    <property type="project" value="UniProtKB-UniRule"/>
</dbReference>
<dbReference type="CDD" id="cd04309">
    <property type="entry name" value="HAD_PSP_eu"/>
    <property type="match status" value="1"/>
</dbReference>
<dbReference type="InterPro" id="IPR013328">
    <property type="entry name" value="6PGD_dom2"/>
</dbReference>
<dbReference type="SUPFAM" id="SSF48179">
    <property type="entry name" value="6-phosphogluconate dehydrogenase C-terminal domain-like"/>
    <property type="match status" value="1"/>
</dbReference>
<feature type="domain" description="Glycerol-3-phosphate dehydrogenase NAD-dependent C-terminal" evidence="8">
    <location>
        <begin position="509"/>
        <end position="657"/>
    </location>
</feature>
<comment type="similarity">
    <text evidence="1 5">Belongs to the NAD-dependent glycerol-3-phosphate dehydrogenase family.</text>
</comment>
<dbReference type="Pfam" id="PF07479">
    <property type="entry name" value="NAD_Gly3P_dh_C"/>
    <property type="match status" value="1"/>
</dbReference>
<evidence type="ECO:0000256" key="5">
    <source>
        <dbReference type="RuleBase" id="RU000437"/>
    </source>
</evidence>
<organism evidence="9">
    <name type="scientific">Chlamydomonas sp. ICE-MDV</name>
    <dbReference type="NCBI Taxonomy" id="1983280"/>
    <lineage>
        <taxon>Eukaryota</taxon>
        <taxon>Viridiplantae</taxon>
        <taxon>Chlorophyta</taxon>
        <taxon>core chlorophytes</taxon>
        <taxon>Chlorophyceae</taxon>
        <taxon>CS clade</taxon>
        <taxon>Chlamydomonadales</taxon>
        <taxon>Chlamydomonadaceae</taxon>
        <taxon>Chlamydomonas</taxon>
    </lineage>
</organism>
<dbReference type="Gene3D" id="1.10.1040.10">
    <property type="entry name" value="N-(1-d-carboxylethyl)-l-norvaline Dehydrogenase, domain 2"/>
    <property type="match status" value="1"/>
</dbReference>